<accession>A0A645AP47</accession>
<dbReference type="EMBL" id="VSSQ01015033">
    <property type="protein sequence ID" value="MPM54939.1"/>
    <property type="molecule type" value="Genomic_DNA"/>
</dbReference>
<sequence length="90" mass="9578">MRADGLRRGDGGDHPLVADALHLPHEVVGIAVAGIGFGGDFGYDGSNVAITRLGFFQGLHRLGQGTEGAAKRKAYTHLFHAYTPNSFKML</sequence>
<comment type="caution">
    <text evidence="1">The sequence shown here is derived from an EMBL/GenBank/DDBJ whole genome shotgun (WGS) entry which is preliminary data.</text>
</comment>
<organism evidence="1">
    <name type="scientific">bioreactor metagenome</name>
    <dbReference type="NCBI Taxonomy" id="1076179"/>
    <lineage>
        <taxon>unclassified sequences</taxon>
        <taxon>metagenomes</taxon>
        <taxon>ecological metagenomes</taxon>
    </lineage>
</organism>
<evidence type="ECO:0000313" key="1">
    <source>
        <dbReference type="EMBL" id="MPM54939.1"/>
    </source>
</evidence>
<proteinExistence type="predicted"/>
<dbReference type="AlphaFoldDB" id="A0A645AP47"/>
<protein>
    <submittedName>
        <fullName evidence="1">Uncharacterized protein</fullName>
    </submittedName>
</protein>
<reference evidence="1" key="1">
    <citation type="submission" date="2019-08" db="EMBL/GenBank/DDBJ databases">
        <authorList>
            <person name="Kucharzyk K."/>
            <person name="Murdoch R.W."/>
            <person name="Higgins S."/>
            <person name="Loffler F."/>
        </authorList>
    </citation>
    <scope>NUCLEOTIDE SEQUENCE</scope>
</reference>
<name>A0A645AP47_9ZZZZ</name>
<gene>
    <name evidence="1" type="ORF">SDC9_101722</name>
</gene>